<feature type="compositionally biased region" description="Basic and acidic residues" evidence="1">
    <location>
        <begin position="84"/>
        <end position="94"/>
    </location>
</feature>
<keyword evidence="3" id="KW-1185">Reference proteome</keyword>
<evidence type="ECO:0000313" key="2">
    <source>
        <dbReference type="EMBL" id="KAA8893703.1"/>
    </source>
</evidence>
<sequence length="180" mass="18818">MDDSFPINPARMALMQAETPDRPAPTNSGGWNRRGGAARGGGRGGGTGGRAASGGGGGGGGRWNHGGWRASGGASGENRMALGKVRDFGNRSVEDAPEPEPAPAVSTQLATNGAQKRKRDEDDETPSVVVRRSRFVLCLPQFLTCPYRSASITSRHPQLAAASQTRSVVYPNTAKWGCQI</sequence>
<comment type="caution">
    <text evidence="2">The sequence shown here is derived from an EMBL/GenBank/DDBJ whole genome shotgun (WGS) entry which is preliminary data.</text>
</comment>
<feature type="compositionally biased region" description="Gly residues" evidence="1">
    <location>
        <begin position="37"/>
        <end position="75"/>
    </location>
</feature>
<dbReference type="Proteomes" id="UP000326924">
    <property type="component" value="Unassembled WGS sequence"/>
</dbReference>
<dbReference type="InParanoid" id="A0A5J5EET0"/>
<evidence type="ECO:0000256" key="1">
    <source>
        <dbReference type="SAM" id="MobiDB-lite"/>
    </source>
</evidence>
<name>A0A5J5EET0_9PEZI</name>
<feature type="region of interest" description="Disordered" evidence="1">
    <location>
        <begin position="1"/>
        <end position="126"/>
    </location>
</feature>
<dbReference type="AlphaFoldDB" id="A0A5J5EET0"/>
<feature type="compositionally biased region" description="Polar residues" evidence="1">
    <location>
        <begin position="105"/>
        <end position="114"/>
    </location>
</feature>
<protein>
    <submittedName>
        <fullName evidence="2">Uncharacterized protein</fullName>
    </submittedName>
</protein>
<dbReference type="EMBL" id="VXIS01000411">
    <property type="protein sequence ID" value="KAA8893703.1"/>
    <property type="molecule type" value="Genomic_DNA"/>
</dbReference>
<reference evidence="2 3" key="1">
    <citation type="submission" date="2019-09" db="EMBL/GenBank/DDBJ databases">
        <title>Draft genome of the ectomycorrhizal ascomycete Sphaerosporella brunnea.</title>
        <authorList>
            <consortium name="DOE Joint Genome Institute"/>
            <person name="Benucci G.M."/>
            <person name="Marozzi G."/>
            <person name="Antonielli L."/>
            <person name="Sanchez S."/>
            <person name="Marco P."/>
            <person name="Wang X."/>
            <person name="Falini L.B."/>
            <person name="Barry K."/>
            <person name="Haridas S."/>
            <person name="Lipzen A."/>
            <person name="Labutti K."/>
            <person name="Grigoriev I.V."/>
            <person name="Murat C."/>
            <person name="Martin F."/>
            <person name="Albertini E."/>
            <person name="Donnini D."/>
            <person name="Bonito G."/>
        </authorList>
    </citation>
    <scope>NUCLEOTIDE SEQUENCE [LARGE SCALE GENOMIC DNA]</scope>
    <source>
        <strain evidence="2 3">Sb_GMNB300</strain>
    </source>
</reference>
<gene>
    <name evidence="2" type="ORF">FN846DRAFT_499431</name>
</gene>
<proteinExistence type="predicted"/>
<accession>A0A5J5EET0</accession>
<organism evidence="2 3">
    <name type="scientific">Sphaerosporella brunnea</name>
    <dbReference type="NCBI Taxonomy" id="1250544"/>
    <lineage>
        <taxon>Eukaryota</taxon>
        <taxon>Fungi</taxon>
        <taxon>Dikarya</taxon>
        <taxon>Ascomycota</taxon>
        <taxon>Pezizomycotina</taxon>
        <taxon>Pezizomycetes</taxon>
        <taxon>Pezizales</taxon>
        <taxon>Pyronemataceae</taxon>
        <taxon>Sphaerosporella</taxon>
    </lineage>
</organism>
<evidence type="ECO:0000313" key="3">
    <source>
        <dbReference type="Proteomes" id="UP000326924"/>
    </source>
</evidence>